<dbReference type="Proteomes" id="UP000694564">
    <property type="component" value="Unassembled WGS sequence"/>
</dbReference>
<evidence type="ECO:0000256" key="3">
    <source>
        <dbReference type="ARBA" id="ARBA00022777"/>
    </source>
</evidence>
<keyword evidence="3" id="KW-0418">Kinase</keyword>
<dbReference type="AlphaFoldDB" id="A0A8D2DEF7"/>
<organism evidence="5 6">
    <name type="scientific">Sciurus vulgaris</name>
    <name type="common">Eurasian red squirrel</name>
    <dbReference type="NCBI Taxonomy" id="55149"/>
    <lineage>
        <taxon>Eukaryota</taxon>
        <taxon>Metazoa</taxon>
        <taxon>Chordata</taxon>
        <taxon>Craniata</taxon>
        <taxon>Vertebrata</taxon>
        <taxon>Euteleostomi</taxon>
        <taxon>Mammalia</taxon>
        <taxon>Eutheria</taxon>
        <taxon>Euarchontoglires</taxon>
        <taxon>Glires</taxon>
        <taxon>Rodentia</taxon>
        <taxon>Sciuromorpha</taxon>
        <taxon>Sciuridae</taxon>
        <taxon>Sciurinae</taxon>
        <taxon>Sciurini</taxon>
        <taxon>Sciurus</taxon>
    </lineage>
</organism>
<dbReference type="Ensembl" id="ENSSVLT00005025312.1">
    <property type="protein sequence ID" value="ENSSVLP00005022757.1"/>
    <property type="gene ID" value="ENSSVLG00005018123.1"/>
</dbReference>
<dbReference type="OrthoDB" id="8693905at2759"/>
<dbReference type="Gene3D" id="3.30.200.20">
    <property type="entry name" value="Phosphorylase Kinase, domain 1"/>
    <property type="match status" value="1"/>
</dbReference>
<dbReference type="FunFam" id="3.30.200.20:FF:000114">
    <property type="entry name" value="serine/threonine-protein kinase OSR1 isoform X1"/>
    <property type="match status" value="1"/>
</dbReference>
<dbReference type="PANTHER" id="PTHR48012">
    <property type="entry name" value="STERILE20-LIKE KINASE, ISOFORM B-RELATED"/>
    <property type="match status" value="1"/>
</dbReference>
<evidence type="ECO:0000313" key="6">
    <source>
        <dbReference type="Proteomes" id="UP000694564"/>
    </source>
</evidence>
<keyword evidence="2" id="KW-0547">Nucleotide-binding</keyword>
<evidence type="ECO:0000313" key="5">
    <source>
        <dbReference type="Ensembl" id="ENSSVLP00005022757.1"/>
    </source>
</evidence>
<keyword evidence="6" id="KW-1185">Reference proteome</keyword>
<dbReference type="InterPro" id="IPR050629">
    <property type="entry name" value="STE20/SPS1-PAK"/>
</dbReference>
<dbReference type="GO" id="GO:0005829">
    <property type="term" value="C:cytosol"/>
    <property type="evidence" value="ECO:0007669"/>
    <property type="project" value="TreeGrafter"/>
</dbReference>
<dbReference type="SUPFAM" id="SSF56112">
    <property type="entry name" value="Protein kinase-like (PK-like)"/>
    <property type="match status" value="1"/>
</dbReference>
<evidence type="ECO:0000256" key="4">
    <source>
        <dbReference type="ARBA" id="ARBA00022840"/>
    </source>
</evidence>
<dbReference type="GO" id="GO:0004674">
    <property type="term" value="F:protein serine/threonine kinase activity"/>
    <property type="evidence" value="ECO:0007669"/>
    <property type="project" value="UniProtKB-KW"/>
</dbReference>
<sequence length="110" mass="12539">QVEDSSQALGWHICTDADELQEVTFNGATTVVQASLCKPRQEHVTIKYINLEKFQTRIYEPLKQIHVMSQCSHPNVVTYYNSFVVKVELGLVMKLLSGAWDSFFSLQALF</sequence>
<reference evidence="5" key="2">
    <citation type="submission" date="2025-09" db="UniProtKB">
        <authorList>
            <consortium name="Ensembl"/>
        </authorList>
    </citation>
    <scope>IDENTIFICATION</scope>
</reference>
<protein>
    <recommendedName>
        <fullName evidence="7">Protein kinase domain-containing protein</fullName>
    </recommendedName>
</protein>
<dbReference type="GO" id="GO:0010820">
    <property type="term" value="P:positive regulation of T cell chemotaxis"/>
    <property type="evidence" value="ECO:0007669"/>
    <property type="project" value="TreeGrafter"/>
</dbReference>
<reference evidence="5" key="1">
    <citation type="submission" date="2025-08" db="UniProtKB">
        <authorList>
            <consortium name="Ensembl"/>
        </authorList>
    </citation>
    <scope>IDENTIFICATION</scope>
</reference>
<evidence type="ECO:0000256" key="2">
    <source>
        <dbReference type="ARBA" id="ARBA00022741"/>
    </source>
</evidence>
<dbReference type="GO" id="GO:0035556">
    <property type="term" value="P:intracellular signal transduction"/>
    <property type="evidence" value="ECO:0007669"/>
    <property type="project" value="TreeGrafter"/>
</dbReference>
<keyword evidence="1" id="KW-0723">Serine/threonine-protein kinase</keyword>
<accession>A0A8D2DEF7</accession>
<keyword evidence="3" id="KW-0808">Transferase</keyword>
<name>A0A8D2DEF7_SCIVU</name>
<evidence type="ECO:0000256" key="1">
    <source>
        <dbReference type="ARBA" id="ARBA00022527"/>
    </source>
</evidence>
<dbReference type="GO" id="GO:0005524">
    <property type="term" value="F:ATP binding"/>
    <property type="evidence" value="ECO:0007669"/>
    <property type="project" value="UniProtKB-KW"/>
</dbReference>
<evidence type="ECO:0008006" key="7">
    <source>
        <dbReference type="Google" id="ProtNLM"/>
    </source>
</evidence>
<dbReference type="InterPro" id="IPR011009">
    <property type="entry name" value="Kinase-like_dom_sf"/>
</dbReference>
<proteinExistence type="predicted"/>
<dbReference type="GeneTree" id="ENSGT00940000154621"/>
<keyword evidence="4" id="KW-0067">ATP-binding</keyword>
<dbReference type="PANTHER" id="PTHR48012:SF14">
    <property type="entry name" value="STE20_SPS1-RELATED PROLINE-ALANINE-RICH PROTEIN KINASE"/>
    <property type="match status" value="1"/>
</dbReference>